<evidence type="ECO:0000313" key="1">
    <source>
        <dbReference type="EMBL" id="KAH6647813.1"/>
    </source>
</evidence>
<comment type="caution">
    <text evidence="1">The sequence shown here is derived from an EMBL/GenBank/DDBJ whole genome shotgun (WGS) entry which is preliminary data.</text>
</comment>
<evidence type="ECO:0000313" key="2">
    <source>
        <dbReference type="Proteomes" id="UP000758603"/>
    </source>
</evidence>
<gene>
    <name evidence="1" type="ORF">BKA67DRAFT_399151</name>
</gene>
<sequence length="257" mass="29582">MECIGIHCPWGIPIRKNQYKSKTMFAMLSWYHETMVPRRTNIPSWSFLGWEGAFKTRKDAEWTGDNGHSLAFEDQQNPRHLLDEGFTMLLDLFEDNRYLHYEGPVCQLFLTNVTSSESDLSFRTDITFGSRTQTIMISQPGTYAAVRITRHIIALLPLSLDSILDGLEVTCVLISWQYGPRGSQFSCIVLKASDGLYERIGSFDFDMRRDLDKCYEELLTTEGQRLHTVNWGRDAPFDGARGQYFIQEAPTRSIVIR</sequence>
<dbReference type="GeneID" id="70125562"/>
<protein>
    <submittedName>
        <fullName evidence="1">Uncharacterized protein</fullName>
    </submittedName>
</protein>
<accession>A0A9P8UD78</accession>
<dbReference type="EMBL" id="JAGPXC010000008">
    <property type="protein sequence ID" value="KAH6647813.1"/>
    <property type="molecule type" value="Genomic_DNA"/>
</dbReference>
<dbReference type="RefSeq" id="XP_045954325.1">
    <property type="nucleotide sequence ID" value="XM_046096670.1"/>
</dbReference>
<name>A0A9P8UD78_9PEZI</name>
<dbReference type="AlphaFoldDB" id="A0A9P8UD78"/>
<proteinExistence type="predicted"/>
<dbReference type="Proteomes" id="UP000758603">
    <property type="component" value="Unassembled WGS sequence"/>
</dbReference>
<keyword evidence="2" id="KW-1185">Reference proteome</keyword>
<organism evidence="1 2">
    <name type="scientific">Truncatella angustata</name>
    <dbReference type="NCBI Taxonomy" id="152316"/>
    <lineage>
        <taxon>Eukaryota</taxon>
        <taxon>Fungi</taxon>
        <taxon>Dikarya</taxon>
        <taxon>Ascomycota</taxon>
        <taxon>Pezizomycotina</taxon>
        <taxon>Sordariomycetes</taxon>
        <taxon>Xylariomycetidae</taxon>
        <taxon>Amphisphaeriales</taxon>
        <taxon>Sporocadaceae</taxon>
        <taxon>Truncatella</taxon>
    </lineage>
</organism>
<reference evidence="1" key="1">
    <citation type="journal article" date="2021" name="Nat. Commun.">
        <title>Genetic determinants of endophytism in the Arabidopsis root mycobiome.</title>
        <authorList>
            <person name="Mesny F."/>
            <person name="Miyauchi S."/>
            <person name="Thiergart T."/>
            <person name="Pickel B."/>
            <person name="Atanasova L."/>
            <person name="Karlsson M."/>
            <person name="Huettel B."/>
            <person name="Barry K.W."/>
            <person name="Haridas S."/>
            <person name="Chen C."/>
            <person name="Bauer D."/>
            <person name="Andreopoulos W."/>
            <person name="Pangilinan J."/>
            <person name="LaButti K."/>
            <person name="Riley R."/>
            <person name="Lipzen A."/>
            <person name="Clum A."/>
            <person name="Drula E."/>
            <person name="Henrissat B."/>
            <person name="Kohler A."/>
            <person name="Grigoriev I.V."/>
            <person name="Martin F.M."/>
            <person name="Hacquard S."/>
        </authorList>
    </citation>
    <scope>NUCLEOTIDE SEQUENCE</scope>
    <source>
        <strain evidence="1">MPI-SDFR-AT-0073</strain>
    </source>
</reference>